<dbReference type="Proteomes" id="UP000539350">
    <property type="component" value="Unassembled WGS sequence"/>
</dbReference>
<dbReference type="Gene3D" id="2.30.110.10">
    <property type="entry name" value="Electron Transport, Fmn-binding Protein, Chain A"/>
    <property type="match status" value="1"/>
</dbReference>
<dbReference type="PANTHER" id="PTHR39428:SF3">
    <property type="entry name" value="DEAZAFLAVIN-DEPENDENT NITROREDUCTASE"/>
    <property type="match status" value="1"/>
</dbReference>
<evidence type="ECO:0000313" key="4">
    <source>
        <dbReference type="Proteomes" id="UP000539350"/>
    </source>
</evidence>
<dbReference type="Pfam" id="PF04075">
    <property type="entry name" value="F420H2_quin_red"/>
    <property type="match status" value="1"/>
</dbReference>
<comment type="similarity">
    <text evidence="1">Belongs to the F420H(2)-dependent quinone reductase family.</text>
</comment>
<dbReference type="AlphaFoldDB" id="A0A7W2YIQ7"/>
<dbReference type="InterPro" id="IPR004378">
    <property type="entry name" value="F420H2_quin_Rdtase"/>
</dbReference>
<protein>
    <submittedName>
        <fullName evidence="3">Nitroreductase family deazaflavin-dependent oxidoreductase</fullName>
    </submittedName>
</protein>
<comment type="catalytic activity">
    <reaction evidence="2">
        <text>oxidized coenzyme F420-(gamma-L-Glu)(n) + a quinol + H(+) = reduced coenzyme F420-(gamma-L-Glu)(n) + a quinone</text>
        <dbReference type="Rhea" id="RHEA:39663"/>
        <dbReference type="Rhea" id="RHEA-COMP:12939"/>
        <dbReference type="Rhea" id="RHEA-COMP:14378"/>
        <dbReference type="ChEBI" id="CHEBI:15378"/>
        <dbReference type="ChEBI" id="CHEBI:24646"/>
        <dbReference type="ChEBI" id="CHEBI:132124"/>
        <dbReference type="ChEBI" id="CHEBI:133980"/>
        <dbReference type="ChEBI" id="CHEBI:139511"/>
    </reaction>
</comment>
<proteinExistence type="inferred from homology"/>
<evidence type="ECO:0000256" key="1">
    <source>
        <dbReference type="ARBA" id="ARBA00008710"/>
    </source>
</evidence>
<dbReference type="PANTHER" id="PTHR39428">
    <property type="entry name" value="F420H(2)-DEPENDENT QUINONE REDUCTASE RV1261C"/>
    <property type="match status" value="1"/>
</dbReference>
<dbReference type="GO" id="GO:0005886">
    <property type="term" value="C:plasma membrane"/>
    <property type="evidence" value="ECO:0007669"/>
    <property type="project" value="TreeGrafter"/>
</dbReference>
<name>A0A7W2YIQ7_9GAMM</name>
<accession>A0A7W2YIQ7</accession>
<organism evidence="3 4">
    <name type="scientific">Sediminihaliea albiluteola</name>
    <dbReference type="NCBI Taxonomy" id="2758564"/>
    <lineage>
        <taxon>Bacteria</taxon>
        <taxon>Pseudomonadati</taxon>
        <taxon>Pseudomonadota</taxon>
        <taxon>Gammaproteobacteria</taxon>
        <taxon>Cellvibrionales</taxon>
        <taxon>Halieaceae</taxon>
        <taxon>Sediminihaliea</taxon>
    </lineage>
</organism>
<dbReference type="InterPro" id="IPR012349">
    <property type="entry name" value="Split_barrel_FMN-bd"/>
</dbReference>
<evidence type="ECO:0000256" key="2">
    <source>
        <dbReference type="ARBA" id="ARBA00049106"/>
    </source>
</evidence>
<sequence length="148" mass="16778">MLQRFVMSSAGLALDRFLVRWTGFSLTTWVFARASGYAPGPVLYLETIGRRSGRKRAVAVPYFDRDGQRLLVASKGGADSDPYWAQNLRANPDAVVRIRRRPQQVRARFLAGEERAKVWEGLKADVPTYAYYESLTEREIPVIALEAR</sequence>
<comment type="caution">
    <text evidence="3">The sequence shown here is derived from an EMBL/GenBank/DDBJ whole genome shotgun (WGS) entry which is preliminary data.</text>
</comment>
<reference evidence="3 4" key="1">
    <citation type="submission" date="2020-07" db="EMBL/GenBank/DDBJ databases">
        <title>Halieaceae bacterium, F7430, whole genome shotgun sequencing project.</title>
        <authorList>
            <person name="Jiang S."/>
            <person name="Liu Z.W."/>
            <person name="Du Z.J."/>
        </authorList>
    </citation>
    <scope>NUCLEOTIDE SEQUENCE [LARGE SCALE GENOMIC DNA]</scope>
    <source>
        <strain evidence="3 4">F7430</strain>
    </source>
</reference>
<dbReference type="RefSeq" id="WP_182168641.1">
    <property type="nucleotide sequence ID" value="NZ_JACFXU010000013.1"/>
</dbReference>
<evidence type="ECO:0000313" key="3">
    <source>
        <dbReference type="EMBL" id="MBA6411784.1"/>
    </source>
</evidence>
<gene>
    <name evidence="3" type="ORF">H2508_01505</name>
</gene>
<dbReference type="GO" id="GO:0016491">
    <property type="term" value="F:oxidoreductase activity"/>
    <property type="evidence" value="ECO:0007669"/>
    <property type="project" value="InterPro"/>
</dbReference>
<dbReference type="GO" id="GO:0070967">
    <property type="term" value="F:coenzyme F420 binding"/>
    <property type="evidence" value="ECO:0007669"/>
    <property type="project" value="TreeGrafter"/>
</dbReference>
<dbReference type="NCBIfam" id="TIGR00026">
    <property type="entry name" value="hi_GC_TIGR00026"/>
    <property type="match status" value="1"/>
</dbReference>
<keyword evidence="4" id="KW-1185">Reference proteome</keyword>
<dbReference type="EMBL" id="JACFXU010000013">
    <property type="protein sequence ID" value="MBA6411784.1"/>
    <property type="molecule type" value="Genomic_DNA"/>
</dbReference>